<dbReference type="EnsemblMetazoa" id="MESCA012371-RA">
    <property type="protein sequence ID" value="MESCA012371-PA"/>
    <property type="gene ID" value="MESCA012371"/>
</dbReference>
<comment type="similarity">
    <text evidence="2 5">Belongs to the phosphorylase b kinase regulatory chain family.</text>
</comment>
<name>T1H6N8_MEGSC</name>
<organism evidence="7 8">
    <name type="scientific">Megaselia scalaris</name>
    <name type="common">Humpbacked fly</name>
    <name type="synonym">Phora scalaris</name>
    <dbReference type="NCBI Taxonomy" id="36166"/>
    <lineage>
        <taxon>Eukaryota</taxon>
        <taxon>Metazoa</taxon>
        <taxon>Ecdysozoa</taxon>
        <taxon>Arthropoda</taxon>
        <taxon>Hexapoda</taxon>
        <taxon>Insecta</taxon>
        <taxon>Pterygota</taxon>
        <taxon>Neoptera</taxon>
        <taxon>Endopterygota</taxon>
        <taxon>Diptera</taxon>
        <taxon>Brachycera</taxon>
        <taxon>Muscomorpha</taxon>
        <taxon>Platypezoidea</taxon>
        <taxon>Phoridae</taxon>
        <taxon>Megaseliini</taxon>
        <taxon>Megaselia</taxon>
    </lineage>
</organism>
<dbReference type="Pfam" id="PF00723">
    <property type="entry name" value="Glyco_hydro_15"/>
    <property type="match status" value="1"/>
</dbReference>
<keyword evidence="3 5" id="KW-0321">Glycogen metabolism</keyword>
<dbReference type="AlphaFoldDB" id="T1H6N8"/>
<keyword evidence="4 5" id="KW-0112">Calmodulin-binding</keyword>
<dbReference type="GO" id="GO:0005964">
    <property type="term" value="C:phosphorylase kinase complex"/>
    <property type="evidence" value="ECO:0007669"/>
    <property type="project" value="TreeGrafter"/>
</dbReference>
<keyword evidence="8" id="KW-1185">Reference proteome</keyword>
<dbReference type="HOGENOM" id="CLU_089831_0_0_1"/>
<comment type="function">
    <text evidence="5">Phosphorylase b kinase catalyzes the phosphorylation of serine in certain substrates, including troponin I.</text>
</comment>
<dbReference type="STRING" id="36166.T1H6N8"/>
<dbReference type="GO" id="GO:0005977">
    <property type="term" value="P:glycogen metabolic process"/>
    <property type="evidence" value="ECO:0007669"/>
    <property type="project" value="UniProtKB-UniPathway"/>
</dbReference>
<comment type="pathway">
    <text evidence="1 5">Glycan biosynthesis; glycogen metabolism.</text>
</comment>
<protein>
    <recommendedName>
        <fullName evidence="5">Phosphorylase b kinase regulatory subunit</fullName>
    </recommendedName>
</protein>
<sequence length="183" mass="21070">KRQLLKHQSPVTGLFPVMTTDNECGSVRDSVYCAAAVWSLYQAYRRIDDDRGKSYELGQSTVKCMRGILQCWVKQAARVELFKQRQCTPHALHSKFQLHSGDEIYSDEQYNHLQIDVVSLYIIFLVQMITSGLQIIYTQDEVAFIQNLVYYVERAYRTPDFGMWERGSKYNAGTPEIHASSIG</sequence>
<dbReference type="PANTHER" id="PTHR10749:SF8">
    <property type="entry name" value="PHOSPHORYLASE B KINASE REGULATORY SUBUNIT BETA"/>
    <property type="match status" value="1"/>
</dbReference>
<proteinExistence type="inferred from homology"/>
<evidence type="ECO:0000256" key="3">
    <source>
        <dbReference type="ARBA" id="ARBA00022600"/>
    </source>
</evidence>
<dbReference type="InterPro" id="IPR008928">
    <property type="entry name" value="6-hairpin_glycosidase_sf"/>
</dbReference>
<dbReference type="UniPathway" id="UPA00163"/>
<evidence type="ECO:0000259" key="6">
    <source>
        <dbReference type="Pfam" id="PF00723"/>
    </source>
</evidence>
<feature type="domain" description="GH15-like" evidence="6">
    <location>
        <begin position="2"/>
        <end position="182"/>
    </location>
</feature>
<comment type="subcellular location">
    <subcellularLocation>
        <location evidence="5">Cell membrane</location>
        <topology evidence="5">Lipid-anchor</topology>
        <orientation evidence="5">Cytoplasmic side</orientation>
    </subcellularLocation>
</comment>
<keyword evidence="5" id="KW-1003">Cell membrane</keyword>
<keyword evidence="5" id="KW-0119">Carbohydrate metabolism</keyword>
<keyword evidence="5" id="KW-0449">Lipoprotein</keyword>
<evidence type="ECO:0000313" key="8">
    <source>
        <dbReference type="Proteomes" id="UP000015102"/>
    </source>
</evidence>
<dbReference type="Proteomes" id="UP000015102">
    <property type="component" value="Unassembled WGS sequence"/>
</dbReference>
<dbReference type="InterPro" id="IPR011613">
    <property type="entry name" value="GH15-like"/>
</dbReference>
<dbReference type="SUPFAM" id="SSF48208">
    <property type="entry name" value="Six-hairpin glycosidases"/>
    <property type="match status" value="1"/>
</dbReference>
<evidence type="ECO:0000256" key="1">
    <source>
        <dbReference type="ARBA" id="ARBA00005131"/>
    </source>
</evidence>
<dbReference type="GO" id="GO:0005886">
    <property type="term" value="C:plasma membrane"/>
    <property type="evidence" value="ECO:0007669"/>
    <property type="project" value="UniProtKB-SubCell"/>
</dbReference>
<evidence type="ECO:0000256" key="5">
    <source>
        <dbReference type="RuleBase" id="RU364123"/>
    </source>
</evidence>
<evidence type="ECO:0000256" key="4">
    <source>
        <dbReference type="ARBA" id="ARBA00022860"/>
    </source>
</evidence>
<dbReference type="PANTHER" id="PTHR10749">
    <property type="entry name" value="PHOSPHORYLASE B KINASE REGULATORY SUBUNIT"/>
    <property type="match status" value="1"/>
</dbReference>
<keyword evidence="5" id="KW-0472">Membrane</keyword>
<reference evidence="7" key="2">
    <citation type="submission" date="2015-06" db="UniProtKB">
        <authorList>
            <consortium name="EnsemblMetazoa"/>
        </authorList>
    </citation>
    <scope>IDENTIFICATION</scope>
</reference>
<evidence type="ECO:0000256" key="2">
    <source>
        <dbReference type="ARBA" id="ARBA00007128"/>
    </source>
</evidence>
<dbReference type="InterPro" id="IPR008734">
    <property type="entry name" value="PHK_A/B_su"/>
</dbReference>
<evidence type="ECO:0000313" key="7">
    <source>
        <dbReference type="EnsemblMetazoa" id="MESCA012371-PA"/>
    </source>
</evidence>
<reference evidence="8" key="1">
    <citation type="submission" date="2013-02" db="EMBL/GenBank/DDBJ databases">
        <authorList>
            <person name="Hughes D."/>
        </authorList>
    </citation>
    <scope>NUCLEOTIDE SEQUENCE</scope>
    <source>
        <strain>Durham</strain>
        <strain evidence="8">NC isolate 2 -- Noor lab</strain>
    </source>
</reference>
<dbReference type="OMA" id="LEYCAVK"/>
<dbReference type="GO" id="GO:0005516">
    <property type="term" value="F:calmodulin binding"/>
    <property type="evidence" value="ECO:0007669"/>
    <property type="project" value="UniProtKB-KW"/>
</dbReference>
<keyword evidence="5" id="KW-0636">Prenylation</keyword>
<accession>T1H6N8</accession>